<protein>
    <recommendedName>
        <fullName evidence="3">Phage portal protein</fullName>
    </recommendedName>
</protein>
<comment type="caution">
    <text evidence="2">The sequence shown here is derived from an EMBL/GenBank/DDBJ whole genome shotgun (WGS) entry which is preliminary data.</text>
</comment>
<dbReference type="InterPro" id="IPR006429">
    <property type="entry name" value="Phage_lambda_portal"/>
</dbReference>
<gene>
    <name evidence="2" type="ORF">LCGC14_2078890</name>
</gene>
<dbReference type="AlphaFoldDB" id="A0A0F9F3I2"/>
<dbReference type="NCBIfam" id="TIGR01539">
    <property type="entry name" value="portal_lambda"/>
    <property type="match status" value="1"/>
</dbReference>
<dbReference type="GO" id="GO:0019068">
    <property type="term" value="P:virion assembly"/>
    <property type="evidence" value="ECO:0007669"/>
    <property type="project" value="InterPro"/>
</dbReference>
<feature type="compositionally biased region" description="Acidic residues" evidence="1">
    <location>
        <begin position="530"/>
        <end position="542"/>
    </location>
</feature>
<evidence type="ECO:0000313" key="2">
    <source>
        <dbReference type="EMBL" id="KKL73041.1"/>
    </source>
</evidence>
<proteinExistence type="predicted"/>
<dbReference type="EMBL" id="LAZR01025085">
    <property type="protein sequence ID" value="KKL73041.1"/>
    <property type="molecule type" value="Genomic_DNA"/>
</dbReference>
<sequence>MPDSTKTAGEALPLSLIERAIARVSPGWAFRRYNFLRALKFARTAARKFEAAEESRHRLIRKSKGSADSIAQRSIEILRYRARDLDENYDIASGILDVLESKIVGSEILAHPMVLMEGGKELAVDLNRHLMEIYREWAVRPETTRQHSLGKSQRLTCRSWMRDGECFVQHLDGNIADLEHATDVPYSIELLEADMVPMSLMAFGIDSRLLRYGIRTDEWGKPVEYLMLVNHPGDGLFGLLGASRSRGTLQRSNLKPVPASQIMHLKHVKRIHQTRGVSAFATVFNRLTDLKDYEEAEQTAARIGAYVALAITKSADVEATGGSDSASPREMDWIQGMIFDQLVEGEDVKVIKNERPSNQILPFRQQSLMAASSGTRAGYSSIAKDYSGTYSAQRQELVESELHYAVLTEELVSMKVRPTYRRFVKMANMKGLLPRELLRGVDMTTLFKAAYRGPSVAYIDPMKEINHELIGVQAGFFSKQSVQLKRGGTPADVDAEIEQERKVEKEKGIVTTSNPANKSAASPAAALPAPDEEDEDDAEAVDENGNKYVAIDGKWVPQEMAAIAESLK</sequence>
<feature type="region of interest" description="Disordered" evidence="1">
    <location>
        <begin position="505"/>
        <end position="545"/>
    </location>
</feature>
<dbReference type="GO" id="GO:0005198">
    <property type="term" value="F:structural molecule activity"/>
    <property type="evidence" value="ECO:0007669"/>
    <property type="project" value="InterPro"/>
</dbReference>
<evidence type="ECO:0000256" key="1">
    <source>
        <dbReference type="SAM" id="MobiDB-lite"/>
    </source>
</evidence>
<organism evidence="2">
    <name type="scientific">marine sediment metagenome</name>
    <dbReference type="NCBI Taxonomy" id="412755"/>
    <lineage>
        <taxon>unclassified sequences</taxon>
        <taxon>metagenomes</taxon>
        <taxon>ecological metagenomes</taxon>
    </lineage>
</organism>
<evidence type="ECO:0008006" key="3">
    <source>
        <dbReference type="Google" id="ProtNLM"/>
    </source>
</evidence>
<dbReference type="Pfam" id="PF05136">
    <property type="entry name" value="Phage_portal_2"/>
    <property type="match status" value="1"/>
</dbReference>
<reference evidence="2" key="1">
    <citation type="journal article" date="2015" name="Nature">
        <title>Complex archaea that bridge the gap between prokaryotes and eukaryotes.</title>
        <authorList>
            <person name="Spang A."/>
            <person name="Saw J.H."/>
            <person name="Jorgensen S.L."/>
            <person name="Zaremba-Niedzwiedzka K."/>
            <person name="Martijn J."/>
            <person name="Lind A.E."/>
            <person name="van Eijk R."/>
            <person name="Schleper C."/>
            <person name="Guy L."/>
            <person name="Ettema T.J."/>
        </authorList>
    </citation>
    <scope>NUCLEOTIDE SEQUENCE</scope>
</reference>
<name>A0A0F9F3I2_9ZZZZ</name>
<accession>A0A0F9F3I2</accession>
<feature type="compositionally biased region" description="Low complexity" evidence="1">
    <location>
        <begin position="513"/>
        <end position="529"/>
    </location>
</feature>